<evidence type="ECO:0000256" key="6">
    <source>
        <dbReference type="SAM" id="SignalP"/>
    </source>
</evidence>
<evidence type="ECO:0000313" key="9">
    <source>
        <dbReference type="Proteomes" id="UP000663845"/>
    </source>
</evidence>
<name>A0A814SGX2_9BILA</name>
<reference evidence="8" key="1">
    <citation type="submission" date="2021-02" db="EMBL/GenBank/DDBJ databases">
        <authorList>
            <person name="Nowell W R."/>
        </authorList>
    </citation>
    <scope>NUCLEOTIDE SEQUENCE</scope>
</reference>
<keyword evidence="2 5" id="KW-0812">Transmembrane</keyword>
<dbReference type="InterPro" id="IPR017452">
    <property type="entry name" value="GPCR_Rhodpsn_7TM"/>
</dbReference>
<evidence type="ECO:0000256" key="1">
    <source>
        <dbReference type="ARBA" id="ARBA00004370"/>
    </source>
</evidence>
<dbReference type="EMBL" id="CAJNOG010000288">
    <property type="protein sequence ID" value="CAF1147972.1"/>
    <property type="molecule type" value="Genomic_DNA"/>
</dbReference>
<evidence type="ECO:0000256" key="2">
    <source>
        <dbReference type="ARBA" id="ARBA00022692"/>
    </source>
</evidence>
<protein>
    <recommendedName>
        <fullName evidence="7">G-protein coupled receptors family 1 profile domain-containing protein</fullName>
    </recommendedName>
</protein>
<feature type="chain" id="PRO_5032997583" description="G-protein coupled receptors family 1 profile domain-containing protein" evidence="6">
    <location>
        <begin position="18"/>
        <end position="176"/>
    </location>
</feature>
<evidence type="ECO:0000313" key="8">
    <source>
        <dbReference type="EMBL" id="CAF1147972.1"/>
    </source>
</evidence>
<dbReference type="Proteomes" id="UP000663845">
    <property type="component" value="Unassembled WGS sequence"/>
</dbReference>
<sequence>MLQWILSFLCILPNLLLNDFQYLPTEYNCWIAFENIRGLILVLITIFNNPLSIIFTIYTQIIRYTRRPTQIQQRRKNSNKRDLIILKRIVILVFIVVGIGLPTAGIVLTYMITKYVVPFAYHIQGLSISLGVLVESISLIFITPQIQDIFRWNHARVYPIETRVATVAQQNKQDKK</sequence>
<comment type="caution">
    <text evidence="8">The sequence shown here is derived from an EMBL/GenBank/DDBJ whole genome shotgun (WGS) entry which is preliminary data.</text>
</comment>
<keyword evidence="3 5" id="KW-1133">Transmembrane helix</keyword>
<proteinExistence type="predicted"/>
<evidence type="ECO:0000256" key="4">
    <source>
        <dbReference type="ARBA" id="ARBA00023136"/>
    </source>
</evidence>
<comment type="subcellular location">
    <subcellularLocation>
        <location evidence="1">Membrane</location>
    </subcellularLocation>
</comment>
<dbReference type="Pfam" id="PF00001">
    <property type="entry name" value="7tm_1"/>
    <property type="match status" value="1"/>
</dbReference>
<dbReference type="PROSITE" id="PS50262">
    <property type="entry name" value="G_PROTEIN_RECEP_F1_2"/>
    <property type="match status" value="1"/>
</dbReference>
<evidence type="ECO:0000256" key="5">
    <source>
        <dbReference type="SAM" id="Phobius"/>
    </source>
</evidence>
<dbReference type="GO" id="GO:0004930">
    <property type="term" value="F:G protein-coupled receptor activity"/>
    <property type="evidence" value="ECO:0007669"/>
    <property type="project" value="InterPro"/>
</dbReference>
<evidence type="ECO:0000259" key="7">
    <source>
        <dbReference type="PROSITE" id="PS50262"/>
    </source>
</evidence>
<dbReference type="SUPFAM" id="SSF81321">
    <property type="entry name" value="Family A G protein-coupled receptor-like"/>
    <property type="match status" value="1"/>
</dbReference>
<keyword evidence="6" id="KW-0732">Signal</keyword>
<feature type="domain" description="G-protein coupled receptors family 1 profile" evidence="7">
    <location>
        <begin position="1"/>
        <end position="142"/>
    </location>
</feature>
<accession>A0A814SGX2</accession>
<feature type="transmembrane region" description="Helical" evidence="5">
    <location>
        <begin position="85"/>
        <end position="113"/>
    </location>
</feature>
<organism evidence="8 9">
    <name type="scientific">Adineta steineri</name>
    <dbReference type="NCBI Taxonomy" id="433720"/>
    <lineage>
        <taxon>Eukaryota</taxon>
        <taxon>Metazoa</taxon>
        <taxon>Spiralia</taxon>
        <taxon>Gnathifera</taxon>
        <taxon>Rotifera</taxon>
        <taxon>Eurotatoria</taxon>
        <taxon>Bdelloidea</taxon>
        <taxon>Adinetida</taxon>
        <taxon>Adinetidae</taxon>
        <taxon>Adineta</taxon>
    </lineage>
</organism>
<dbReference type="AlphaFoldDB" id="A0A814SGX2"/>
<keyword evidence="4 5" id="KW-0472">Membrane</keyword>
<feature type="signal peptide" evidence="6">
    <location>
        <begin position="1"/>
        <end position="17"/>
    </location>
</feature>
<dbReference type="Gene3D" id="1.20.1070.10">
    <property type="entry name" value="Rhodopsin 7-helix transmembrane proteins"/>
    <property type="match status" value="1"/>
</dbReference>
<dbReference type="InterPro" id="IPR000276">
    <property type="entry name" value="GPCR_Rhodpsn"/>
</dbReference>
<evidence type="ECO:0000256" key="3">
    <source>
        <dbReference type="ARBA" id="ARBA00022989"/>
    </source>
</evidence>
<dbReference type="CDD" id="cd00637">
    <property type="entry name" value="7tm_classA_rhodopsin-like"/>
    <property type="match status" value="1"/>
</dbReference>
<gene>
    <name evidence="8" type="ORF">JYZ213_LOCUS23934</name>
</gene>
<dbReference type="GO" id="GO:0016020">
    <property type="term" value="C:membrane"/>
    <property type="evidence" value="ECO:0007669"/>
    <property type="project" value="UniProtKB-SubCell"/>
</dbReference>
<feature type="transmembrane region" description="Helical" evidence="5">
    <location>
        <begin position="119"/>
        <end position="142"/>
    </location>
</feature>
<feature type="transmembrane region" description="Helical" evidence="5">
    <location>
        <begin position="41"/>
        <end position="64"/>
    </location>
</feature>